<keyword evidence="2" id="KW-1185">Reference proteome</keyword>
<organism evidence="1 2">
    <name type="scientific">Oxytricha trifallax</name>
    <dbReference type="NCBI Taxonomy" id="1172189"/>
    <lineage>
        <taxon>Eukaryota</taxon>
        <taxon>Sar</taxon>
        <taxon>Alveolata</taxon>
        <taxon>Ciliophora</taxon>
        <taxon>Intramacronucleata</taxon>
        <taxon>Spirotrichea</taxon>
        <taxon>Stichotrichia</taxon>
        <taxon>Sporadotrichida</taxon>
        <taxon>Oxytrichidae</taxon>
        <taxon>Oxytrichinae</taxon>
        <taxon>Oxytricha</taxon>
    </lineage>
</organism>
<dbReference type="AlphaFoldDB" id="A0A073HYX9"/>
<reference evidence="2" key="1">
    <citation type="journal article" date="2014" name="Cell">
        <title>The Architecture of a Scrambled Genome Reveals Massive Levels of Genomic Rearrangement during Development.</title>
        <authorList>
            <person name="Chen X."/>
            <person name="Bracht J.R."/>
            <person name="Goldman A.D."/>
            <person name="Dolzhenko E."/>
            <person name="Clay D.M."/>
            <person name="Swart E.C."/>
            <person name="Perlman D.H."/>
            <person name="Doak T.G."/>
            <person name="Stuart A."/>
            <person name="Amemiya C.T."/>
            <person name="Sebra R.P."/>
            <person name="Landweber L.F."/>
        </authorList>
    </citation>
    <scope>NUCLEOTIDE SEQUENCE [LARGE SCALE GENOMIC DNA]</scope>
    <source>
        <strain evidence="2">JRB310</strain>
    </source>
</reference>
<evidence type="ECO:0000313" key="1">
    <source>
        <dbReference type="EMBL" id="KEJ82426.1"/>
    </source>
</evidence>
<gene>
    <name evidence="1" type="ORF">OXYTRIMIC_790</name>
</gene>
<comment type="caution">
    <text evidence="1">The sequence shown here is derived from an EMBL/GenBank/DDBJ whole genome shotgun (WGS) entry which is preliminary data.</text>
</comment>
<protein>
    <submittedName>
        <fullName evidence="1">Uncharacterized protein</fullName>
    </submittedName>
</protein>
<proteinExistence type="predicted"/>
<name>A0A073HYX9_9SPIT</name>
<sequence length="316" mass="37157">MNNRSEQDQQISTTIRYTKCNREVYRCLYCLQGKGVVRDYCSRKILSHVKNSHEATLKKLSIYQGFKLQVNRDVSNTQQRCDEMESITPRKKSTIKNKFKKIIQQEAIQVNKGESSHDLELEDDFKDDSSKTVQYSIKQFMEIGEAELNYQNFTKEAEVAKLKQTIIIQNQIITQLINCSQFMNESKGSKNILTQHILQGQDRLKKKQELSKISKKVIQSIEFTGDNIRLKIEEIKSTYSQYGAVQEFLIQEFQQKSLLFFIETFEKYFNEFRISRESQNETQELRLVNIPTLTSKQLKMRDYSKKGTENKFIISL</sequence>
<accession>A0A073HYX9</accession>
<evidence type="ECO:0000313" key="2">
    <source>
        <dbReference type="Proteomes" id="UP000053232"/>
    </source>
</evidence>
<dbReference type="Proteomes" id="UP000053232">
    <property type="component" value="Unassembled WGS sequence"/>
</dbReference>
<dbReference type="EMBL" id="ARYC01021339">
    <property type="protein sequence ID" value="KEJ82426.1"/>
    <property type="molecule type" value="Genomic_DNA"/>
</dbReference>